<dbReference type="InterPro" id="IPR046667">
    <property type="entry name" value="DUF6537"/>
</dbReference>
<dbReference type="Pfam" id="PF20169">
    <property type="entry name" value="DUF6537"/>
    <property type="match status" value="1"/>
</dbReference>
<proteinExistence type="predicted"/>
<evidence type="ECO:0000313" key="5">
    <source>
        <dbReference type="EMBL" id="EDQ31881.2"/>
    </source>
</evidence>
<dbReference type="HOGENOM" id="CLU_037854_0_0_5"/>
<dbReference type="EMBL" id="ABIA03000003">
    <property type="protein sequence ID" value="EDQ31881.2"/>
    <property type="molecule type" value="Genomic_DNA"/>
</dbReference>
<dbReference type="RefSeq" id="WP_084594659.1">
    <property type="nucleotide sequence ID" value="NZ_CM002917.1"/>
</dbReference>
<comment type="caution">
    <text evidence="5">The sequence shown here is derived from an EMBL/GenBank/DDBJ whole genome shotgun (WGS) entry which is preliminary data.</text>
</comment>
<evidence type="ECO:0000256" key="2">
    <source>
        <dbReference type="SAM" id="MobiDB-lite"/>
    </source>
</evidence>
<protein>
    <submittedName>
        <fullName evidence="5">Pyruvate:ferredoxin oxidoreductase</fullName>
        <ecNumber evidence="5">1.2.7.8</ecNumber>
    </submittedName>
</protein>
<dbReference type="AlphaFoldDB" id="A9DF25"/>
<keyword evidence="5" id="KW-0670">Pyruvate</keyword>
<dbReference type="EC" id="1.2.7.8" evidence="5"/>
<evidence type="ECO:0000256" key="1">
    <source>
        <dbReference type="ARBA" id="ARBA00023002"/>
    </source>
</evidence>
<dbReference type="NCBIfam" id="NF006179">
    <property type="entry name" value="PRK08312.1"/>
    <property type="match status" value="1"/>
</dbReference>
<dbReference type="Gene3D" id="3.40.920.10">
    <property type="entry name" value="Pyruvate-ferredoxin oxidoreductase, PFOR, domain III"/>
    <property type="match status" value="1"/>
</dbReference>
<feature type="domain" description="Pyruvate/ketoisovalerate oxidoreductase catalytic" evidence="3">
    <location>
        <begin position="30"/>
        <end position="216"/>
    </location>
</feature>
<feature type="region of interest" description="Disordered" evidence="2">
    <location>
        <begin position="506"/>
        <end position="525"/>
    </location>
</feature>
<dbReference type="OrthoDB" id="1490270at2"/>
<keyword evidence="6" id="KW-1185">Reference proteome</keyword>
<reference evidence="5 6" key="2">
    <citation type="submission" date="2012-06" db="EMBL/GenBank/DDBJ databases">
        <authorList>
            <person name="Fiebig A."/>
        </authorList>
    </citation>
    <scope>NUCLEOTIDE SEQUENCE [LARGE SCALE GENOMIC DNA]</scope>
    <source>
        <strain evidence="5 6">DFL-43</strain>
    </source>
</reference>
<evidence type="ECO:0000313" key="6">
    <source>
        <dbReference type="Proteomes" id="UP000004291"/>
    </source>
</evidence>
<dbReference type="InterPro" id="IPR002869">
    <property type="entry name" value="Pyrv_flavodox_OxRed_cen"/>
</dbReference>
<dbReference type="PANTHER" id="PTHR43854">
    <property type="entry name" value="INDOLEPYRUVATE OXIDOREDUCTASE SUBUNIT IORB"/>
    <property type="match status" value="1"/>
</dbReference>
<organism evidence="5 6">
    <name type="scientific">Hoeflea phototrophica (strain DSM 17068 / NCIMB 14078 / DFL-43)</name>
    <dbReference type="NCBI Taxonomy" id="411684"/>
    <lineage>
        <taxon>Bacteria</taxon>
        <taxon>Pseudomonadati</taxon>
        <taxon>Pseudomonadota</taxon>
        <taxon>Alphaproteobacteria</taxon>
        <taxon>Hyphomicrobiales</taxon>
        <taxon>Rhizobiaceae</taxon>
        <taxon>Hoeflea</taxon>
    </lineage>
</organism>
<dbReference type="Proteomes" id="UP000004291">
    <property type="component" value="Chromosome"/>
</dbReference>
<sequence>MAKKSKSALPAKPLDPALDQIIKLAVMAVGGQGGGVLTNWIEDTAHRNGYAVQATSVAGVAQRTGATIYYIEMAPAGDRAPVFSLMPAAGDVDILIAAEMMEAGRAIMRGFVTPDRTTLIASSHRALAVSEKMIPGDGIADSDEVIAAAEIAAQRFILFDMDKMALDAGSVISSSLFGALAGSGTLPFPRETFEEAITASGRGVKASLKAFAAGFEAASNGVVEASSSKGSTPKAKANTPSGPEKLLAQWQALETRAMALPDGARDMALTGLRAVVDFQDIDYGADYLDRLERIASDDDPHKDHEFTREAAKYIAKAMAYDDVFRVADLKTRGSRFARVRGEITPAEGARMKLTEFMHPRAEEIVGMMPARLGRKLSRSERAMNLIDRIFNKGRRLRTDRLLPFAQLYILGGLRKYRRGTLRHAIEKEHMENWLELAMNYRRVDYALGVETLRNRRLVKGYSDTHTRGLSKFDRVMDGVALLAGRNDAAHWCNLLREAALTDEKGEQLKALSRQSGPSPDRVKPL</sequence>
<dbReference type="GO" id="GO:0043805">
    <property type="term" value="F:indolepyruvate ferredoxin oxidoreductase activity"/>
    <property type="evidence" value="ECO:0007669"/>
    <property type="project" value="UniProtKB-EC"/>
</dbReference>
<dbReference type="eggNOG" id="COG1014">
    <property type="taxonomic scope" value="Bacteria"/>
</dbReference>
<evidence type="ECO:0000259" key="4">
    <source>
        <dbReference type="Pfam" id="PF20169"/>
    </source>
</evidence>
<evidence type="ECO:0000259" key="3">
    <source>
        <dbReference type="Pfam" id="PF01558"/>
    </source>
</evidence>
<dbReference type="PANTHER" id="PTHR43854:SF1">
    <property type="entry name" value="INDOLEPYRUVATE OXIDOREDUCTASE SUBUNIT IORB"/>
    <property type="match status" value="1"/>
</dbReference>
<gene>
    <name evidence="5" type="ORF">HPDFL43_10841</name>
</gene>
<accession>A9DF25</accession>
<name>A9DF25_HOEPD</name>
<feature type="domain" description="DUF6537" evidence="4">
    <location>
        <begin position="265"/>
        <end position="477"/>
    </location>
</feature>
<reference evidence="5 6" key="1">
    <citation type="submission" date="2007-10" db="EMBL/GenBank/DDBJ databases">
        <authorList>
            <person name="Wagner-Dobler I."/>
            <person name="Ferriera S."/>
            <person name="Johnson J."/>
            <person name="Kravitz S."/>
            <person name="Beeson K."/>
            <person name="Sutton G."/>
            <person name="Rogers Y.-H."/>
            <person name="Friedman R."/>
            <person name="Frazier M."/>
            <person name="Venter J.C."/>
        </authorList>
    </citation>
    <scope>NUCLEOTIDE SEQUENCE [LARGE SCALE GENOMIC DNA]</scope>
    <source>
        <strain evidence="5 6">DFL-43</strain>
    </source>
</reference>
<dbReference type="SUPFAM" id="SSF53323">
    <property type="entry name" value="Pyruvate-ferredoxin oxidoreductase, PFOR, domain III"/>
    <property type="match status" value="1"/>
</dbReference>
<keyword evidence="1 5" id="KW-0560">Oxidoreductase</keyword>
<dbReference type="STRING" id="411684.HPDFL43_10841"/>
<dbReference type="Pfam" id="PF01558">
    <property type="entry name" value="POR"/>
    <property type="match status" value="1"/>
</dbReference>
<dbReference type="InterPro" id="IPR019752">
    <property type="entry name" value="Pyrv/ketoisovalerate_OxRed_cat"/>
</dbReference>
<dbReference type="InterPro" id="IPR052198">
    <property type="entry name" value="IorB_Oxidoreductase"/>
</dbReference>